<evidence type="ECO:0000313" key="1">
    <source>
        <dbReference type="EMBL" id="MDA0136272.1"/>
    </source>
</evidence>
<evidence type="ECO:0000313" key="2">
    <source>
        <dbReference type="Proteomes" id="UP001147700"/>
    </source>
</evidence>
<protein>
    <submittedName>
        <fullName evidence="1">Uncharacterized protein</fullName>
    </submittedName>
</protein>
<comment type="caution">
    <text evidence="1">The sequence shown here is derived from an EMBL/GenBank/DDBJ whole genome shotgun (WGS) entry which is preliminary data.</text>
</comment>
<dbReference type="EMBL" id="JAPCID010000002">
    <property type="protein sequence ID" value="MDA0136272.1"/>
    <property type="molecule type" value="Genomic_DNA"/>
</dbReference>
<dbReference type="RefSeq" id="WP_202953203.1">
    <property type="nucleotide sequence ID" value="NZ_JAPCID010000002.1"/>
</dbReference>
<accession>A0ABT4RCK4</accession>
<keyword evidence="2" id="KW-1185">Reference proteome</keyword>
<reference evidence="1" key="1">
    <citation type="submission" date="2022-10" db="EMBL/GenBank/DDBJ databases">
        <title>The WGS of Solirubrobacter sp. CPCC 204708.</title>
        <authorList>
            <person name="Jiang Z."/>
        </authorList>
    </citation>
    <scope>NUCLEOTIDE SEQUENCE</scope>
    <source>
        <strain evidence="1">CPCC 204708</strain>
    </source>
</reference>
<sequence>MCANCAYTASVSAAAGATGLRVWLQTRTWSWLTPRRLRRITIVSVIAAFAGATVTF</sequence>
<dbReference type="Proteomes" id="UP001147700">
    <property type="component" value="Unassembled WGS sequence"/>
</dbReference>
<name>A0ABT4RCK4_9ACTN</name>
<proteinExistence type="predicted"/>
<organism evidence="1 2">
    <name type="scientific">Solirubrobacter deserti</name>
    <dbReference type="NCBI Taxonomy" id="2282478"/>
    <lineage>
        <taxon>Bacteria</taxon>
        <taxon>Bacillati</taxon>
        <taxon>Actinomycetota</taxon>
        <taxon>Thermoleophilia</taxon>
        <taxon>Solirubrobacterales</taxon>
        <taxon>Solirubrobacteraceae</taxon>
        <taxon>Solirubrobacter</taxon>
    </lineage>
</organism>
<gene>
    <name evidence="1" type="ORF">OJ962_02085</name>
</gene>